<dbReference type="Proteomes" id="UP000438991">
    <property type="component" value="Unassembled WGS sequence"/>
</dbReference>
<dbReference type="GO" id="GO:0003676">
    <property type="term" value="F:nucleic acid binding"/>
    <property type="evidence" value="ECO:0007669"/>
    <property type="project" value="InterPro"/>
</dbReference>
<dbReference type="InterPro" id="IPR038717">
    <property type="entry name" value="Tc1-like_DDE_dom"/>
</dbReference>
<feature type="domain" description="Tc1-like transposase DDE" evidence="1">
    <location>
        <begin position="91"/>
        <end position="230"/>
    </location>
</feature>
<dbReference type="Pfam" id="PF13358">
    <property type="entry name" value="DDE_3"/>
    <property type="match status" value="1"/>
</dbReference>
<accession>A0A9X4XLB9</accession>
<evidence type="ECO:0000259" key="1">
    <source>
        <dbReference type="Pfam" id="PF13358"/>
    </source>
</evidence>
<reference evidence="2 3" key="1">
    <citation type="submission" date="2019-11" db="EMBL/GenBank/DDBJ databases">
        <title>Whole-genome sequence of Rhodoplanes serenus DSM 18633, type strain.</title>
        <authorList>
            <person name="Kyndt J.A."/>
            <person name="Meyer T.E."/>
        </authorList>
    </citation>
    <scope>NUCLEOTIDE SEQUENCE [LARGE SCALE GENOMIC DNA]</scope>
    <source>
        <strain evidence="2 3">DSM 18633</strain>
    </source>
</reference>
<evidence type="ECO:0000313" key="2">
    <source>
        <dbReference type="EMBL" id="MTW17277.1"/>
    </source>
</evidence>
<dbReference type="AlphaFoldDB" id="A0A9X4XLB9"/>
<dbReference type="InterPro" id="IPR036397">
    <property type="entry name" value="RNaseH_sf"/>
</dbReference>
<evidence type="ECO:0000313" key="3">
    <source>
        <dbReference type="Proteomes" id="UP000438991"/>
    </source>
</evidence>
<gene>
    <name evidence="2" type="ORF">GJ689_13800</name>
</gene>
<dbReference type="Gene3D" id="3.30.420.10">
    <property type="entry name" value="Ribonuclease H-like superfamily/Ribonuclease H"/>
    <property type="match status" value="1"/>
</dbReference>
<sequence length="276" mass="30337">MGEATRLRSLHGNRSCCPEVDPEARTTGVAFLYQWRERGWGTCCGASASGGCRCGRAVPSRTSRPRRRIKNFADLVTACIPARARGKPIELWWQDEARVGQQGTLTRIWAARGTRPRAPRDQRYDWAYLFGAVCPARDCGAALVLPKADAETMTLHLAEIARTVRPGCHAVVVLDGAGWHKTGGRLRVPDNISLLKLPPYSPELNPVENVWQFLRGNWLSNRVFDTYDDIVDACCDAWNALAAEPGRIRSFRNQSLGSGQSVTPLVLVGSSAAPIL</sequence>
<dbReference type="InterPro" id="IPR047655">
    <property type="entry name" value="Transpos_IS630-like"/>
</dbReference>
<comment type="caution">
    <text evidence="2">The sequence shown here is derived from an EMBL/GenBank/DDBJ whole genome shotgun (WGS) entry which is preliminary data.</text>
</comment>
<organism evidence="2 3">
    <name type="scientific">Rhodoplanes serenus</name>
    <dbReference type="NCBI Taxonomy" id="200615"/>
    <lineage>
        <taxon>Bacteria</taxon>
        <taxon>Pseudomonadati</taxon>
        <taxon>Pseudomonadota</taxon>
        <taxon>Alphaproteobacteria</taxon>
        <taxon>Hyphomicrobiales</taxon>
        <taxon>Nitrobacteraceae</taxon>
        <taxon>Rhodoplanes</taxon>
    </lineage>
</organism>
<proteinExistence type="predicted"/>
<protein>
    <submittedName>
        <fullName evidence="2">IS630 family transposase</fullName>
    </submittedName>
</protein>
<dbReference type="EMBL" id="WNKV01000009">
    <property type="protein sequence ID" value="MTW17277.1"/>
    <property type="molecule type" value="Genomic_DNA"/>
</dbReference>
<dbReference type="NCBIfam" id="NF033545">
    <property type="entry name" value="transpos_IS630"/>
    <property type="match status" value="1"/>
</dbReference>
<name>A0A9X4XLB9_9BRAD</name>